<dbReference type="EMBL" id="CM007647">
    <property type="protein sequence ID" value="ONM01604.1"/>
    <property type="molecule type" value="Genomic_DNA"/>
</dbReference>
<proteinExistence type="predicted"/>
<dbReference type="InParanoid" id="A0A1D6KEN2"/>
<keyword evidence="1" id="KW-0143">Chaperone</keyword>
<feature type="compositionally biased region" description="Acidic residues" evidence="2">
    <location>
        <begin position="188"/>
        <end position="197"/>
    </location>
</feature>
<dbReference type="PANTHER" id="PTHR33322:SF4">
    <property type="entry name" value="BAG DOMAIN CONTAINING PROTEIN, EXPRESSED"/>
    <property type="match status" value="1"/>
</dbReference>
<dbReference type="InterPro" id="IPR040400">
    <property type="entry name" value="BAG5/6/7/8"/>
</dbReference>
<dbReference type="eggNOG" id="ENOG502RY04">
    <property type="taxonomic scope" value="Eukaryota"/>
</dbReference>
<dbReference type="GO" id="GO:0051087">
    <property type="term" value="F:protein-folding chaperone binding"/>
    <property type="evidence" value="ECO:0007669"/>
    <property type="project" value="InterPro"/>
</dbReference>
<accession>A0A1D6KEN2</accession>
<dbReference type="OMA" id="SERAYIC"/>
<reference evidence="3" key="1">
    <citation type="submission" date="2015-12" db="EMBL/GenBank/DDBJ databases">
        <title>Update maize B73 reference genome by single molecule sequencing technologies.</title>
        <authorList>
            <consortium name="Maize Genome Sequencing Project"/>
            <person name="Ware D."/>
        </authorList>
    </citation>
    <scope>NUCLEOTIDE SEQUENCE [LARGE SCALE GENOMIC DNA]</scope>
    <source>
        <tissue evidence="3">Seedling</tissue>
    </source>
</reference>
<dbReference type="SMART" id="SM00264">
    <property type="entry name" value="BAG"/>
    <property type="match status" value="1"/>
</dbReference>
<name>A0A1D6KEN2_MAIZE</name>
<feature type="compositionally biased region" description="Basic and acidic residues" evidence="2">
    <location>
        <begin position="165"/>
        <end position="187"/>
    </location>
</feature>
<dbReference type="AlphaFoldDB" id="A0A1D6KEN2"/>
<dbReference type="Pfam" id="PF00612">
    <property type="entry name" value="IQ"/>
    <property type="match status" value="1"/>
</dbReference>
<dbReference type="PROSITE" id="PS50096">
    <property type="entry name" value="IQ"/>
    <property type="match status" value="1"/>
</dbReference>
<dbReference type="SMR" id="A0A1D6KEN2"/>
<dbReference type="InterPro" id="IPR003103">
    <property type="entry name" value="BAG_domain"/>
</dbReference>
<evidence type="ECO:0000256" key="2">
    <source>
        <dbReference type="SAM" id="MobiDB-lite"/>
    </source>
</evidence>
<dbReference type="STRING" id="4577.A0A1D6KEN2"/>
<organism evidence="3">
    <name type="scientific">Zea mays</name>
    <name type="common">Maize</name>
    <dbReference type="NCBI Taxonomy" id="4577"/>
    <lineage>
        <taxon>Eukaryota</taxon>
        <taxon>Viridiplantae</taxon>
        <taxon>Streptophyta</taxon>
        <taxon>Embryophyta</taxon>
        <taxon>Tracheophyta</taxon>
        <taxon>Spermatophyta</taxon>
        <taxon>Magnoliopsida</taxon>
        <taxon>Liliopsida</taxon>
        <taxon>Poales</taxon>
        <taxon>Poaceae</taxon>
        <taxon>PACMAD clade</taxon>
        <taxon>Panicoideae</taxon>
        <taxon>Andropogonodae</taxon>
        <taxon>Andropogoneae</taxon>
        <taxon>Tripsacinae</taxon>
        <taxon>Zea</taxon>
    </lineage>
</organism>
<feature type="region of interest" description="Disordered" evidence="2">
    <location>
        <begin position="108"/>
        <end position="130"/>
    </location>
</feature>
<dbReference type="Pfam" id="PF02179">
    <property type="entry name" value="BAG"/>
    <property type="match status" value="1"/>
</dbReference>
<dbReference type="SUPFAM" id="SSF63491">
    <property type="entry name" value="BAG domain"/>
    <property type="match status" value="1"/>
</dbReference>
<dbReference type="PROSITE" id="PS51035">
    <property type="entry name" value="BAG"/>
    <property type="match status" value="1"/>
</dbReference>
<evidence type="ECO:0000313" key="3">
    <source>
        <dbReference type="EMBL" id="ONM01604.1"/>
    </source>
</evidence>
<feature type="region of interest" description="Disordered" evidence="2">
    <location>
        <begin position="165"/>
        <end position="197"/>
    </location>
</feature>
<evidence type="ECO:0000256" key="1">
    <source>
        <dbReference type="ARBA" id="ARBA00023186"/>
    </source>
</evidence>
<dbReference type="InterPro" id="IPR000048">
    <property type="entry name" value="IQ_motif_EF-hand-BS"/>
</dbReference>
<protein>
    <submittedName>
        <fullName evidence="3">BAG domain containing protein expressed</fullName>
    </submittedName>
</protein>
<dbReference type="FunCoup" id="A0A1D6KEN2">
    <property type="interactions" value="1"/>
</dbReference>
<sequence>MPPTAVLRKRASSSEAAAIRLQAATRGFMARKSVCAVHEVEREAAEVGEKVAREAEAPRGDARARIAVGEALMKMLLQLDAVRGAREYQKRVTKRVLALQDAVDALEPKPTSNSEVVAKENESEVTSEMADDSAEAMEMSDAAEHSSGIEVNAAAETVADMEVDGGKADSEAVKESENMQDDGHINDDQTEVSDEGEWEMVADEAKPTTAATGSTEALPQALMTSEVTRTTGEAGAADNVLDTRKAKAYATVVSKEESAAEVEVEEDVVLTKQAEEGTDDLISEF</sequence>
<dbReference type="PaxDb" id="4577-GRMZM2G075631_P01"/>
<gene>
    <name evidence="3" type="ORF">ZEAMMB73_Zm00001d030848</name>
</gene>
<dbReference type="PANTHER" id="PTHR33322">
    <property type="entry name" value="BAG DOMAIN CONTAINING PROTEIN, EXPRESSED"/>
    <property type="match status" value="1"/>
</dbReference>